<accession>A0A4C1XF91</accession>
<protein>
    <submittedName>
        <fullName evidence="1">Uncharacterized protein</fullName>
    </submittedName>
</protein>
<comment type="caution">
    <text evidence="1">The sequence shown here is derived from an EMBL/GenBank/DDBJ whole genome shotgun (WGS) entry which is preliminary data.</text>
</comment>
<keyword evidence="2" id="KW-1185">Reference proteome</keyword>
<dbReference type="AlphaFoldDB" id="A0A4C1XF91"/>
<gene>
    <name evidence="1" type="ORF">EVAR_47038_1</name>
</gene>
<dbReference type="EMBL" id="BGZK01000844">
    <property type="protein sequence ID" value="GBP62601.1"/>
    <property type="molecule type" value="Genomic_DNA"/>
</dbReference>
<reference evidence="1 2" key="1">
    <citation type="journal article" date="2019" name="Commun. Biol.">
        <title>The bagworm genome reveals a unique fibroin gene that provides high tensile strength.</title>
        <authorList>
            <person name="Kono N."/>
            <person name="Nakamura H."/>
            <person name="Ohtoshi R."/>
            <person name="Tomita M."/>
            <person name="Numata K."/>
            <person name="Arakawa K."/>
        </authorList>
    </citation>
    <scope>NUCLEOTIDE SEQUENCE [LARGE SCALE GENOMIC DNA]</scope>
</reference>
<dbReference type="Proteomes" id="UP000299102">
    <property type="component" value="Unassembled WGS sequence"/>
</dbReference>
<sequence>MTMKRQYFCDASFNALKHRKEPFDFCFPYRLREIRRLRHIDERQAPACEPSQTDEARPSVRTITVKSFNKSKAIENRPRPVAVGADSARARALRLAAETLFYERY</sequence>
<name>A0A4C1XF91_EUMVA</name>
<proteinExistence type="predicted"/>
<evidence type="ECO:0000313" key="2">
    <source>
        <dbReference type="Proteomes" id="UP000299102"/>
    </source>
</evidence>
<organism evidence="1 2">
    <name type="scientific">Eumeta variegata</name>
    <name type="common">Bagworm moth</name>
    <name type="synonym">Eumeta japonica</name>
    <dbReference type="NCBI Taxonomy" id="151549"/>
    <lineage>
        <taxon>Eukaryota</taxon>
        <taxon>Metazoa</taxon>
        <taxon>Ecdysozoa</taxon>
        <taxon>Arthropoda</taxon>
        <taxon>Hexapoda</taxon>
        <taxon>Insecta</taxon>
        <taxon>Pterygota</taxon>
        <taxon>Neoptera</taxon>
        <taxon>Endopterygota</taxon>
        <taxon>Lepidoptera</taxon>
        <taxon>Glossata</taxon>
        <taxon>Ditrysia</taxon>
        <taxon>Tineoidea</taxon>
        <taxon>Psychidae</taxon>
        <taxon>Oiketicinae</taxon>
        <taxon>Eumeta</taxon>
    </lineage>
</organism>
<evidence type="ECO:0000313" key="1">
    <source>
        <dbReference type="EMBL" id="GBP62601.1"/>
    </source>
</evidence>